<sequence>MKTEQFLVPLNQSLLVQQEKMEKPLLDRLLEYIVGHQLKDGDVLPPERRLAEDLDVTRRELRAALASLEASGRVWRGVGRGTYLGARPLKFAPTLRGLRAGASPADIAEMRLLFEPALAGLAATKASGDDLLELEKCARKNAAAKNDEEWQQWDHRFHLLIGQATRNPALIALMEVINGMRVKPDVRERTAAQETRRYFAQQHENIVSAMKARDGELAARSMREHLLSVQWRSSVGRDDATERTG</sequence>
<evidence type="ECO:0000256" key="3">
    <source>
        <dbReference type="ARBA" id="ARBA00023163"/>
    </source>
</evidence>
<evidence type="ECO:0000256" key="2">
    <source>
        <dbReference type="ARBA" id="ARBA00023125"/>
    </source>
</evidence>
<dbReference type="Gene3D" id="1.20.120.530">
    <property type="entry name" value="GntR ligand-binding domain-like"/>
    <property type="match status" value="1"/>
</dbReference>
<dbReference type="Pfam" id="PF07729">
    <property type="entry name" value="FCD"/>
    <property type="match status" value="1"/>
</dbReference>
<reference evidence="5 6" key="2">
    <citation type="submission" date="2024-11" db="EMBL/GenBank/DDBJ databases">
        <title>Using genomics to understand microbial adaptation to soil warming.</title>
        <authorList>
            <person name="Deangelis K.M. PhD."/>
        </authorList>
    </citation>
    <scope>NUCLEOTIDE SEQUENCE [LARGE SCALE GENOMIC DNA]</scope>
    <source>
        <strain evidence="5 6">GAS97</strain>
    </source>
</reference>
<keyword evidence="6" id="KW-1185">Reference proteome</keyword>
<name>A0ABW8MVD6_9BURK</name>
<evidence type="ECO:0000313" key="6">
    <source>
        <dbReference type="Proteomes" id="UP001620514"/>
    </source>
</evidence>
<evidence type="ECO:0000256" key="1">
    <source>
        <dbReference type="ARBA" id="ARBA00023015"/>
    </source>
</evidence>
<dbReference type="SUPFAM" id="SSF48008">
    <property type="entry name" value="GntR ligand-binding domain-like"/>
    <property type="match status" value="1"/>
</dbReference>
<dbReference type="EMBL" id="JBIYDN010000034">
    <property type="protein sequence ID" value="MFK4447377.1"/>
    <property type="molecule type" value="Genomic_DNA"/>
</dbReference>
<dbReference type="Pfam" id="PF00392">
    <property type="entry name" value="GntR"/>
    <property type="match status" value="1"/>
</dbReference>
<dbReference type="PANTHER" id="PTHR43537">
    <property type="entry name" value="TRANSCRIPTIONAL REGULATOR, GNTR FAMILY"/>
    <property type="match status" value="1"/>
</dbReference>
<evidence type="ECO:0000259" key="4">
    <source>
        <dbReference type="PROSITE" id="PS50949"/>
    </source>
</evidence>
<keyword evidence="2" id="KW-0238">DNA-binding</keyword>
<dbReference type="InterPro" id="IPR000524">
    <property type="entry name" value="Tscrpt_reg_HTH_GntR"/>
</dbReference>
<dbReference type="SUPFAM" id="SSF46785">
    <property type="entry name" value="Winged helix' DNA-binding domain"/>
    <property type="match status" value="1"/>
</dbReference>
<keyword evidence="3" id="KW-0804">Transcription</keyword>
<comment type="caution">
    <text evidence="5">The sequence shown here is derived from an EMBL/GenBank/DDBJ whole genome shotgun (WGS) entry which is preliminary data.</text>
</comment>
<dbReference type="PROSITE" id="PS50949">
    <property type="entry name" value="HTH_GNTR"/>
    <property type="match status" value="1"/>
</dbReference>
<dbReference type="PRINTS" id="PR00035">
    <property type="entry name" value="HTHGNTR"/>
</dbReference>
<reference evidence="5 6" key="1">
    <citation type="submission" date="2024-10" db="EMBL/GenBank/DDBJ databases">
        <authorList>
            <person name="Deangelis K."/>
            <person name="Huntemann M."/>
            <person name="Clum A."/>
            <person name="Wang J."/>
            <person name="Palaniappan K."/>
            <person name="Ritter S."/>
            <person name="Chen I.-M."/>
            <person name="Stamatis D."/>
            <person name="Reddy T."/>
            <person name="O'Malley R."/>
            <person name="Daum C."/>
            <person name="Ng V."/>
            <person name="Ivanova N."/>
            <person name="Kyrpides N."/>
            <person name="Woyke T."/>
        </authorList>
    </citation>
    <scope>NUCLEOTIDE SEQUENCE [LARGE SCALE GENOMIC DNA]</scope>
    <source>
        <strain evidence="5 6">GAS97</strain>
    </source>
</reference>
<accession>A0ABW8MVD6</accession>
<dbReference type="InterPro" id="IPR036390">
    <property type="entry name" value="WH_DNA-bd_sf"/>
</dbReference>
<dbReference type="PANTHER" id="PTHR43537:SF5">
    <property type="entry name" value="UXU OPERON TRANSCRIPTIONAL REGULATOR"/>
    <property type="match status" value="1"/>
</dbReference>
<evidence type="ECO:0000313" key="5">
    <source>
        <dbReference type="EMBL" id="MFK4447377.1"/>
    </source>
</evidence>
<dbReference type="SMART" id="SM00895">
    <property type="entry name" value="FCD"/>
    <property type="match status" value="1"/>
</dbReference>
<dbReference type="InterPro" id="IPR036388">
    <property type="entry name" value="WH-like_DNA-bd_sf"/>
</dbReference>
<dbReference type="InterPro" id="IPR011711">
    <property type="entry name" value="GntR_C"/>
</dbReference>
<dbReference type="Gene3D" id="1.10.10.10">
    <property type="entry name" value="Winged helix-like DNA-binding domain superfamily/Winged helix DNA-binding domain"/>
    <property type="match status" value="1"/>
</dbReference>
<dbReference type="InterPro" id="IPR008920">
    <property type="entry name" value="TF_FadR/GntR_C"/>
</dbReference>
<keyword evidence="1" id="KW-0805">Transcription regulation</keyword>
<protein>
    <submittedName>
        <fullName evidence="5">GntR family transcriptional repressor for pyruvate dehydrogenase complex</fullName>
    </submittedName>
</protein>
<feature type="domain" description="HTH gntR-type" evidence="4">
    <location>
        <begin position="19"/>
        <end position="87"/>
    </location>
</feature>
<dbReference type="SMART" id="SM00345">
    <property type="entry name" value="HTH_GNTR"/>
    <property type="match status" value="1"/>
</dbReference>
<keyword evidence="5" id="KW-0670">Pyruvate</keyword>
<organism evidence="5 6">
    <name type="scientific">Caballeronia udeis</name>
    <dbReference type="NCBI Taxonomy" id="1232866"/>
    <lineage>
        <taxon>Bacteria</taxon>
        <taxon>Pseudomonadati</taxon>
        <taxon>Pseudomonadota</taxon>
        <taxon>Betaproteobacteria</taxon>
        <taxon>Burkholderiales</taxon>
        <taxon>Burkholderiaceae</taxon>
        <taxon>Caballeronia</taxon>
    </lineage>
</organism>
<dbReference type="Proteomes" id="UP001620514">
    <property type="component" value="Unassembled WGS sequence"/>
</dbReference>
<gene>
    <name evidence="5" type="ORF">ABH943_007413</name>
</gene>
<proteinExistence type="predicted"/>